<dbReference type="InterPro" id="IPR051311">
    <property type="entry name" value="DedA_domain"/>
</dbReference>
<evidence type="ECO:0000313" key="10">
    <source>
        <dbReference type="Proteomes" id="UP001277761"/>
    </source>
</evidence>
<dbReference type="PANTHER" id="PTHR42709:SF6">
    <property type="entry name" value="UNDECAPRENYL PHOSPHATE TRANSPORTER A"/>
    <property type="match status" value="1"/>
</dbReference>
<dbReference type="Pfam" id="PF09335">
    <property type="entry name" value="VTT_dom"/>
    <property type="match status" value="1"/>
</dbReference>
<comment type="caution">
    <text evidence="9">The sequence shown here is derived from an EMBL/GenBank/DDBJ whole genome shotgun (WGS) entry which is preliminary data.</text>
</comment>
<keyword evidence="10" id="KW-1185">Reference proteome</keyword>
<feature type="transmembrane region" description="Helical" evidence="7">
    <location>
        <begin position="180"/>
        <end position="196"/>
    </location>
</feature>
<keyword evidence="5 7" id="KW-1133">Transmembrane helix</keyword>
<evidence type="ECO:0000256" key="5">
    <source>
        <dbReference type="ARBA" id="ARBA00022989"/>
    </source>
</evidence>
<dbReference type="EMBL" id="JAXAVX010000003">
    <property type="protein sequence ID" value="MDX8151508.1"/>
    <property type="molecule type" value="Genomic_DNA"/>
</dbReference>
<keyword evidence="6 7" id="KW-0472">Membrane</keyword>
<dbReference type="InterPro" id="IPR032816">
    <property type="entry name" value="VTT_dom"/>
</dbReference>
<reference evidence="9 10" key="1">
    <citation type="submission" date="2023-11" db="EMBL/GenBank/DDBJ databases">
        <authorList>
            <person name="Xu M."/>
            <person name="Jiang T."/>
        </authorList>
    </citation>
    <scope>NUCLEOTIDE SEQUENCE [LARGE SCALE GENOMIC DNA]</scope>
    <source>
        <strain evidence="9 10">SD</strain>
    </source>
</reference>
<gene>
    <name evidence="9" type="ORF">SK069_07900</name>
</gene>
<keyword evidence="4 7" id="KW-0812">Transmembrane</keyword>
<proteinExistence type="inferred from homology"/>
<dbReference type="PANTHER" id="PTHR42709">
    <property type="entry name" value="ALKALINE PHOSPHATASE LIKE PROTEIN"/>
    <property type="match status" value="1"/>
</dbReference>
<evidence type="ECO:0000256" key="1">
    <source>
        <dbReference type="ARBA" id="ARBA00004651"/>
    </source>
</evidence>
<evidence type="ECO:0000256" key="3">
    <source>
        <dbReference type="ARBA" id="ARBA00022475"/>
    </source>
</evidence>
<feature type="domain" description="VTT" evidence="8">
    <location>
        <begin position="34"/>
        <end position="160"/>
    </location>
</feature>
<comment type="similarity">
    <text evidence="2">Belongs to the DedA family.</text>
</comment>
<feature type="transmembrane region" description="Helical" evidence="7">
    <location>
        <begin position="140"/>
        <end position="160"/>
    </location>
</feature>
<comment type="subcellular location">
    <subcellularLocation>
        <location evidence="1">Cell membrane</location>
        <topology evidence="1">Multi-pass membrane protein</topology>
    </subcellularLocation>
</comment>
<evidence type="ECO:0000313" key="9">
    <source>
        <dbReference type="EMBL" id="MDX8151508.1"/>
    </source>
</evidence>
<feature type="transmembrane region" description="Helical" evidence="7">
    <location>
        <begin position="12"/>
        <end position="34"/>
    </location>
</feature>
<evidence type="ECO:0000259" key="8">
    <source>
        <dbReference type="Pfam" id="PF09335"/>
    </source>
</evidence>
<accession>A0ABU4VIB0</accession>
<organism evidence="9 10">
    <name type="scientific">Patulibacter brassicae</name>
    <dbReference type="NCBI Taxonomy" id="1705717"/>
    <lineage>
        <taxon>Bacteria</taxon>
        <taxon>Bacillati</taxon>
        <taxon>Actinomycetota</taxon>
        <taxon>Thermoleophilia</taxon>
        <taxon>Solirubrobacterales</taxon>
        <taxon>Patulibacteraceae</taxon>
        <taxon>Patulibacter</taxon>
    </lineage>
</organism>
<dbReference type="RefSeq" id="WP_319953664.1">
    <property type="nucleotide sequence ID" value="NZ_JAXAVX010000003.1"/>
</dbReference>
<evidence type="ECO:0000256" key="6">
    <source>
        <dbReference type="ARBA" id="ARBA00023136"/>
    </source>
</evidence>
<evidence type="ECO:0000256" key="2">
    <source>
        <dbReference type="ARBA" id="ARBA00010792"/>
    </source>
</evidence>
<dbReference type="Proteomes" id="UP001277761">
    <property type="component" value="Unassembled WGS sequence"/>
</dbReference>
<feature type="transmembrane region" description="Helical" evidence="7">
    <location>
        <begin position="54"/>
        <end position="76"/>
    </location>
</feature>
<protein>
    <submittedName>
        <fullName evidence="9">DedA family protein</fullName>
    </submittedName>
</protein>
<keyword evidence="3" id="KW-1003">Cell membrane</keyword>
<evidence type="ECO:0000256" key="7">
    <source>
        <dbReference type="SAM" id="Phobius"/>
    </source>
</evidence>
<sequence>MTVTLAVSFTEILRDFGYAGLAALMLAETLFPPIPSEAVLPLAGYLVEQDDLALLPTLLAATAGAMTGAIVLYELARAGGRPFAERFLRRARIDVRRLDAAEAWFARRGPVVVLAARCVPGVRSVIALPAGALRMPRWQYVGFSLAGTLLWNSLLLGAGYLLGAEWERVEDVIAPLSKPLLALVVLGAAGAGVWWLRRARRADAPAVD</sequence>
<evidence type="ECO:0000256" key="4">
    <source>
        <dbReference type="ARBA" id="ARBA00022692"/>
    </source>
</evidence>
<name>A0ABU4VIB0_9ACTN</name>